<sequence length="287" mass="32357">MMNLLLCGLNSYLGRAGLAYLPDDTHSVFGIARDVGLLKEKMGTGINATLYSVDLIKKGVAYDSFNIEGLNLSIYFAQIPNQKDQLGVQYELLSLRNFIFLSRQNGCHRIVYVGRAHDKGYLKAVEALFVELGVVYTILLKDLAIGLGSSFDLFMDELLKTKNIFLYAGLVNKKFKPIILADLFSFIKSVNWQESFINQCLEFGGEQLMSVNELVKWSIKKRGEQDKHQVFSIPSKLLTIWINKLLHGVDRDIYDDYLLGIMGGGESHNSLWQGQVDFKTSPILLDI</sequence>
<protein>
    <submittedName>
        <fullName evidence="1">Uncharacterized protein</fullName>
    </submittedName>
</protein>
<organism evidence="1 2">
    <name type="scientific">Sphingobacterium yanglingense</name>
    <dbReference type="NCBI Taxonomy" id="1437280"/>
    <lineage>
        <taxon>Bacteria</taxon>
        <taxon>Pseudomonadati</taxon>
        <taxon>Bacteroidota</taxon>
        <taxon>Sphingobacteriia</taxon>
        <taxon>Sphingobacteriales</taxon>
        <taxon>Sphingobacteriaceae</taxon>
        <taxon>Sphingobacterium</taxon>
    </lineage>
</organism>
<comment type="caution">
    <text evidence="1">The sequence shown here is derived from an EMBL/GenBank/DDBJ whole genome shotgun (WGS) entry which is preliminary data.</text>
</comment>
<evidence type="ECO:0000313" key="2">
    <source>
        <dbReference type="Proteomes" id="UP000295292"/>
    </source>
</evidence>
<dbReference type="RefSeq" id="WP_133584813.1">
    <property type="nucleotide sequence ID" value="NZ_SNYV01000014.1"/>
</dbReference>
<reference evidence="1 2" key="1">
    <citation type="submission" date="2019-03" db="EMBL/GenBank/DDBJ databases">
        <title>Genomic Encyclopedia of Archaeal and Bacterial Type Strains, Phase II (KMG-II): from individual species to whole genera.</title>
        <authorList>
            <person name="Goeker M."/>
        </authorList>
    </citation>
    <scope>NUCLEOTIDE SEQUENCE [LARGE SCALE GENOMIC DNA]</scope>
    <source>
        <strain evidence="1 2">DSM 28353</strain>
    </source>
</reference>
<proteinExistence type="predicted"/>
<keyword evidence="2" id="KW-1185">Reference proteome</keyword>
<accession>A0A4R6WFS5</accession>
<dbReference type="AlphaFoldDB" id="A0A4R6WFS5"/>
<dbReference type="Proteomes" id="UP000295292">
    <property type="component" value="Unassembled WGS sequence"/>
</dbReference>
<gene>
    <name evidence="1" type="ORF">CLV99_2570</name>
</gene>
<dbReference type="SUPFAM" id="SSF51735">
    <property type="entry name" value="NAD(P)-binding Rossmann-fold domains"/>
    <property type="match status" value="1"/>
</dbReference>
<dbReference type="OrthoDB" id="9774199at2"/>
<evidence type="ECO:0000313" key="1">
    <source>
        <dbReference type="EMBL" id="TDQ77172.1"/>
    </source>
</evidence>
<dbReference type="InterPro" id="IPR036291">
    <property type="entry name" value="NAD(P)-bd_dom_sf"/>
</dbReference>
<name>A0A4R6WFS5_9SPHI</name>
<dbReference type="EMBL" id="SNYV01000014">
    <property type="protein sequence ID" value="TDQ77172.1"/>
    <property type="molecule type" value="Genomic_DNA"/>
</dbReference>